<evidence type="ECO:0000313" key="4">
    <source>
        <dbReference type="Proteomes" id="UP000054524"/>
    </source>
</evidence>
<gene>
    <name evidence="3" type="ORF">NESG_01217</name>
</gene>
<dbReference type="HOGENOM" id="CLU_2134167_0_0_1"/>
<dbReference type="OrthoDB" id="2189253at2759"/>
<keyword evidence="2" id="KW-0819">tRNA processing</keyword>
<name>A0A086J1T4_NEMA1</name>
<dbReference type="EMBL" id="AKIJ01000003">
    <property type="protein sequence ID" value="KFG26102.1"/>
    <property type="molecule type" value="Genomic_DNA"/>
</dbReference>
<proteinExistence type="inferred from homology"/>
<dbReference type="GO" id="GO:0001682">
    <property type="term" value="P:tRNA 5'-leader removal"/>
    <property type="evidence" value="ECO:0007669"/>
    <property type="project" value="InterPro"/>
</dbReference>
<reference evidence="3 4" key="1">
    <citation type="journal article" date="2014" name="Genome Announc.">
        <title>Genome Sequence of the Microsporidian Species Nematocida sp1 Strain ERTm6 (ATCC PRA-372).</title>
        <authorList>
            <person name="Bakowski M.A."/>
            <person name="Priest M."/>
            <person name="Young S."/>
            <person name="Cuomo C.A."/>
            <person name="Troemel E.R."/>
        </authorList>
    </citation>
    <scope>NUCLEOTIDE SEQUENCE [LARGE SCALE GENOMIC DNA]</scope>
    <source>
        <strain evidence="3 4">ERTm6</strain>
    </source>
</reference>
<dbReference type="Gene3D" id="3.30.70.3250">
    <property type="entry name" value="Ribonuclease P, Pop5 subunit"/>
    <property type="match status" value="1"/>
</dbReference>
<protein>
    <submittedName>
        <fullName evidence="3">Uncharacterized protein</fullName>
    </submittedName>
</protein>
<dbReference type="AlphaFoldDB" id="A0A086J1T4"/>
<sequence>MVREKFRYIVFTTKYNKELVPADIYKGIANSANEILSDWDYAMTMPKLKIVEYYSHLGMGIVKVFLSGVESIHKIFSQVIEVNGLITQLRIVKVSGIIKKAKKWIINNQKTEERREVRI</sequence>
<accession>A0A086J1T4</accession>
<dbReference type="InterPro" id="IPR038085">
    <property type="entry name" value="Rnp2-like_sf"/>
</dbReference>
<dbReference type="RefSeq" id="XP_052904657.1">
    <property type="nucleotide sequence ID" value="XM_053048852.1"/>
</dbReference>
<dbReference type="GO" id="GO:0030677">
    <property type="term" value="C:ribonuclease P complex"/>
    <property type="evidence" value="ECO:0007669"/>
    <property type="project" value="InterPro"/>
</dbReference>
<evidence type="ECO:0000313" key="3">
    <source>
        <dbReference type="EMBL" id="KFG26102.1"/>
    </source>
</evidence>
<dbReference type="Pfam" id="PF01900">
    <property type="entry name" value="RNase_P_Rpp14"/>
    <property type="match status" value="1"/>
</dbReference>
<organism evidence="3 4">
    <name type="scientific">Nematocida ausubeli (strain ATCC PRA-371 / ERTm2)</name>
    <name type="common">Nematode killer fungus</name>
    <dbReference type="NCBI Taxonomy" id="1913371"/>
    <lineage>
        <taxon>Eukaryota</taxon>
        <taxon>Fungi</taxon>
        <taxon>Fungi incertae sedis</taxon>
        <taxon>Microsporidia</taxon>
        <taxon>Nematocida</taxon>
    </lineage>
</organism>
<dbReference type="InterPro" id="IPR002759">
    <property type="entry name" value="Pop5/Rpp14/Rnp2-like"/>
</dbReference>
<comment type="caution">
    <text evidence="3">The sequence shown here is derived from an EMBL/GenBank/DDBJ whole genome shotgun (WGS) entry which is preliminary data.</text>
</comment>
<evidence type="ECO:0000256" key="1">
    <source>
        <dbReference type="ARBA" id="ARBA00010800"/>
    </source>
</evidence>
<comment type="similarity">
    <text evidence="1">Belongs to the eukaryotic/archaeal RNase P protein component 2 family.</text>
</comment>
<dbReference type="Proteomes" id="UP000054524">
    <property type="component" value="Unassembled WGS sequence"/>
</dbReference>
<dbReference type="GeneID" id="77676190"/>
<evidence type="ECO:0000256" key="2">
    <source>
        <dbReference type="ARBA" id="ARBA00022694"/>
    </source>
</evidence>
<keyword evidence="4" id="KW-1185">Reference proteome</keyword>
<dbReference type="SUPFAM" id="SSF160350">
    <property type="entry name" value="Rnp2-like"/>
    <property type="match status" value="1"/>
</dbReference>